<name>A0AAF0DES7_9EURO</name>
<evidence type="ECO:0000313" key="2">
    <source>
        <dbReference type="EMBL" id="WEW57227.1"/>
    </source>
</evidence>
<gene>
    <name evidence="2" type="ORF">PRK78_002689</name>
</gene>
<proteinExistence type="predicted"/>
<evidence type="ECO:0000256" key="1">
    <source>
        <dbReference type="SAM" id="MobiDB-lite"/>
    </source>
</evidence>
<organism evidence="2 3">
    <name type="scientific">Emydomyces testavorans</name>
    <dbReference type="NCBI Taxonomy" id="2070801"/>
    <lineage>
        <taxon>Eukaryota</taxon>
        <taxon>Fungi</taxon>
        <taxon>Dikarya</taxon>
        <taxon>Ascomycota</taxon>
        <taxon>Pezizomycotina</taxon>
        <taxon>Eurotiomycetes</taxon>
        <taxon>Eurotiomycetidae</taxon>
        <taxon>Onygenales</taxon>
        <taxon>Nannizziopsiaceae</taxon>
        <taxon>Emydomyces</taxon>
    </lineage>
</organism>
<dbReference type="AlphaFoldDB" id="A0AAF0DES7"/>
<feature type="region of interest" description="Disordered" evidence="1">
    <location>
        <begin position="31"/>
        <end position="55"/>
    </location>
</feature>
<sequence>MLRQTRHLIPLRGTNASTQLRMPRRRLLSATLPARTPNPPSPPSPTTHHHHHPPFSTALFSRLDKLHSKLTTLHLDLHHHHQTLHTQLHTLNTQFPTHLANLETKLDHITTQFGQNPARISSIEAKLDKLATESSASVKILKYYDTLFTRVCYGAIVLERAFRAAVGGVCDFESQIALGEREGGGESAGSGFAGVTRGHIADVFFD</sequence>
<accession>A0AAF0DES7</accession>
<protein>
    <submittedName>
        <fullName evidence="2">Uncharacterized protein</fullName>
    </submittedName>
</protein>
<dbReference type="EMBL" id="CP120628">
    <property type="protein sequence ID" value="WEW57227.1"/>
    <property type="molecule type" value="Genomic_DNA"/>
</dbReference>
<reference evidence="2" key="1">
    <citation type="submission" date="2023-03" db="EMBL/GenBank/DDBJ databases">
        <title>Emydomyces testavorans Genome Sequence.</title>
        <authorList>
            <person name="Hoyer L."/>
        </authorList>
    </citation>
    <scope>NUCLEOTIDE SEQUENCE</scope>
    <source>
        <strain evidence="2">16-2883</strain>
    </source>
</reference>
<keyword evidence="3" id="KW-1185">Reference proteome</keyword>
<dbReference type="Proteomes" id="UP001219355">
    <property type="component" value="Chromosome 2"/>
</dbReference>
<evidence type="ECO:0000313" key="3">
    <source>
        <dbReference type="Proteomes" id="UP001219355"/>
    </source>
</evidence>
<feature type="compositionally biased region" description="Pro residues" evidence="1">
    <location>
        <begin position="36"/>
        <end position="45"/>
    </location>
</feature>